<feature type="compositionally biased region" description="Polar residues" evidence="1">
    <location>
        <begin position="311"/>
        <end position="321"/>
    </location>
</feature>
<accession>A0AAD1UI33</accession>
<organism evidence="2 3">
    <name type="scientific">Euplotes crassus</name>
    <dbReference type="NCBI Taxonomy" id="5936"/>
    <lineage>
        <taxon>Eukaryota</taxon>
        <taxon>Sar</taxon>
        <taxon>Alveolata</taxon>
        <taxon>Ciliophora</taxon>
        <taxon>Intramacronucleata</taxon>
        <taxon>Spirotrichea</taxon>
        <taxon>Hypotrichia</taxon>
        <taxon>Euplotida</taxon>
        <taxon>Euplotidae</taxon>
        <taxon>Moneuplotes</taxon>
    </lineage>
</organism>
<evidence type="ECO:0000256" key="1">
    <source>
        <dbReference type="SAM" id="MobiDB-lite"/>
    </source>
</evidence>
<dbReference type="EMBL" id="CAMPGE010008411">
    <property type="protein sequence ID" value="CAI2367310.1"/>
    <property type="molecule type" value="Genomic_DNA"/>
</dbReference>
<feature type="region of interest" description="Disordered" evidence="1">
    <location>
        <begin position="157"/>
        <end position="192"/>
    </location>
</feature>
<comment type="caution">
    <text evidence="2">The sequence shown here is derived from an EMBL/GenBank/DDBJ whole genome shotgun (WGS) entry which is preliminary data.</text>
</comment>
<protein>
    <submittedName>
        <fullName evidence="2">Uncharacterized protein</fullName>
    </submittedName>
</protein>
<feature type="compositionally biased region" description="Basic and acidic residues" evidence="1">
    <location>
        <begin position="161"/>
        <end position="173"/>
    </location>
</feature>
<feature type="region of interest" description="Disordered" evidence="1">
    <location>
        <begin position="1"/>
        <end position="20"/>
    </location>
</feature>
<evidence type="ECO:0000313" key="3">
    <source>
        <dbReference type="Proteomes" id="UP001295684"/>
    </source>
</evidence>
<gene>
    <name evidence="2" type="ORF">ECRASSUSDP1_LOCUS8592</name>
</gene>
<evidence type="ECO:0000313" key="2">
    <source>
        <dbReference type="EMBL" id="CAI2367310.1"/>
    </source>
</evidence>
<feature type="compositionally biased region" description="Polar residues" evidence="1">
    <location>
        <begin position="174"/>
        <end position="183"/>
    </location>
</feature>
<reference evidence="2" key="1">
    <citation type="submission" date="2023-07" db="EMBL/GenBank/DDBJ databases">
        <authorList>
            <consortium name="AG Swart"/>
            <person name="Singh M."/>
            <person name="Singh A."/>
            <person name="Seah K."/>
            <person name="Emmerich C."/>
        </authorList>
    </citation>
    <scope>NUCLEOTIDE SEQUENCE</scope>
    <source>
        <strain evidence="2">DP1</strain>
    </source>
</reference>
<dbReference type="Proteomes" id="UP001295684">
    <property type="component" value="Unassembled WGS sequence"/>
</dbReference>
<sequence>MIDFGGVDSNRDSAQPSGFSTEGLHQEFVEMGDSEPVKISLKNGYCKFTNEEKIHIMNSLQENSHKGLQKGKRFNKVDAEFMRKNALFFKKFKKNKKKLKVQDSQAFLNILSTSYKGQNLSNFNNYIEDRIVKSQIEKRKFLNAKICDKFIRKSQNNPNKDAFRRSHQERTSIDKSTLGPTTTEDFHQMRPISGAKREIIKENINVIDTSKKSDLWKYKDFKFPSPLPDGCNNVISFSVNKKKKTKELTLDDVYQIFGIRPKDSTESFYNRMKGSQSVIVDESEMLSKRIFRNRRTPIAKPVMDHNLMNDYRSNPKTSHSVVQKRRDTSLKQNGFINQLVPQKEKNEKVPALTSSRKKRKKAATTIMASPCRSKFSATLNSTSSKRGWPNKRNTLGCTNFESIFHKLRKCNIFRGNGITPVEAREMYYRDKRKGREDRKASVQITREDLNLSQNLLQQPRGSTLFIDTLDG</sequence>
<feature type="region of interest" description="Disordered" evidence="1">
    <location>
        <begin position="344"/>
        <end position="364"/>
    </location>
</feature>
<feature type="region of interest" description="Disordered" evidence="1">
    <location>
        <begin position="306"/>
        <end position="326"/>
    </location>
</feature>
<name>A0AAD1UI33_EUPCR</name>
<proteinExistence type="predicted"/>
<dbReference type="AlphaFoldDB" id="A0AAD1UI33"/>
<keyword evidence="3" id="KW-1185">Reference proteome</keyword>